<dbReference type="EMBL" id="VIEB01000016">
    <property type="protein sequence ID" value="TQE12747.1"/>
    <property type="molecule type" value="Genomic_DNA"/>
</dbReference>
<keyword evidence="8" id="KW-1185">Reference proteome</keyword>
<dbReference type="Proteomes" id="UP000315295">
    <property type="component" value="Unassembled WGS sequence"/>
</dbReference>
<accession>A0A540NNY7</accession>
<dbReference type="PANTHER" id="PTHR31731">
    <property type="match status" value="1"/>
</dbReference>
<evidence type="ECO:0000256" key="2">
    <source>
        <dbReference type="ARBA" id="ARBA00008965"/>
    </source>
</evidence>
<comment type="similarity">
    <text evidence="2">Belongs to the plant LTP family. PEARLI1 subfamily.</text>
</comment>
<gene>
    <name evidence="7" type="ORF">C1H46_001620</name>
</gene>
<feature type="domain" description="Hydrophobic seed protein" evidence="6">
    <location>
        <begin position="53"/>
        <end position="136"/>
    </location>
</feature>
<dbReference type="SUPFAM" id="SSF47699">
    <property type="entry name" value="Bifunctional inhibitor/lipid-transfer protein/seed storage 2S albumin"/>
    <property type="match status" value="1"/>
</dbReference>
<dbReference type="SMR" id="A0A540NNY7"/>
<protein>
    <recommendedName>
        <fullName evidence="6">Hydrophobic seed protein domain-containing protein</fullName>
    </recommendedName>
</protein>
<evidence type="ECO:0000256" key="1">
    <source>
        <dbReference type="ARBA" id="ARBA00003211"/>
    </source>
</evidence>
<sequence length="136" mass="14111">MDSKSSSTLALFLSVNLLFCVLASGCYTCPQQPHQPMTNPKPNPIPSAAPKSCPRDSLKLGVCAKLLNRAVGAVVGNPPDHPCCALLEGLVELEVAVCLCTAIKANILGINLNIPIALSLIIDGCAKNVPSGFKCA</sequence>
<dbReference type="Gene3D" id="1.10.110.10">
    <property type="entry name" value="Plant lipid-transfer and hydrophobic proteins"/>
    <property type="match status" value="1"/>
</dbReference>
<organism evidence="7 8">
    <name type="scientific">Malus baccata</name>
    <name type="common">Siberian crab apple</name>
    <name type="synonym">Pyrus baccata</name>
    <dbReference type="NCBI Taxonomy" id="106549"/>
    <lineage>
        <taxon>Eukaryota</taxon>
        <taxon>Viridiplantae</taxon>
        <taxon>Streptophyta</taxon>
        <taxon>Embryophyta</taxon>
        <taxon>Tracheophyta</taxon>
        <taxon>Spermatophyta</taxon>
        <taxon>Magnoliopsida</taxon>
        <taxon>eudicotyledons</taxon>
        <taxon>Gunneridae</taxon>
        <taxon>Pentapetalae</taxon>
        <taxon>rosids</taxon>
        <taxon>fabids</taxon>
        <taxon>Rosales</taxon>
        <taxon>Rosaceae</taxon>
        <taxon>Amygdaloideae</taxon>
        <taxon>Maleae</taxon>
        <taxon>Malus</taxon>
    </lineage>
</organism>
<proteinExistence type="inferred from homology"/>
<dbReference type="InterPro" id="IPR036312">
    <property type="entry name" value="Bifun_inhib/LTP/seed_sf"/>
</dbReference>
<evidence type="ECO:0000256" key="5">
    <source>
        <dbReference type="SAM" id="SignalP"/>
    </source>
</evidence>
<dbReference type="PROSITE" id="PS51257">
    <property type="entry name" value="PROKAR_LIPOPROTEIN"/>
    <property type="match status" value="1"/>
</dbReference>
<dbReference type="AlphaFoldDB" id="A0A540NNY7"/>
<feature type="chain" id="PRO_5022041313" description="Hydrophobic seed protein domain-containing protein" evidence="5">
    <location>
        <begin position="26"/>
        <end position="136"/>
    </location>
</feature>
<dbReference type="InterPro" id="IPR051636">
    <property type="entry name" value="Plant_LTP/defense-related"/>
</dbReference>
<dbReference type="GO" id="GO:0008289">
    <property type="term" value="F:lipid binding"/>
    <property type="evidence" value="ECO:0007669"/>
    <property type="project" value="UniProtKB-KW"/>
</dbReference>
<dbReference type="STRING" id="106549.A0A540NNY7"/>
<keyword evidence="4" id="KW-0446">Lipid-binding</keyword>
<dbReference type="CDD" id="cd01958">
    <property type="entry name" value="HPS_like"/>
    <property type="match status" value="1"/>
</dbReference>
<evidence type="ECO:0000259" key="6">
    <source>
        <dbReference type="Pfam" id="PF14547"/>
    </source>
</evidence>
<name>A0A540NNY7_MALBA</name>
<evidence type="ECO:0000313" key="8">
    <source>
        <dbReference type="Proteomes" id="UP000315295"/>
    </source>
</evidence>
<evidence type="ECO:0000256" key="3">
    <source>
        <dbReference type="ARBA" id="ARBA00022448"/>
    </source>
</evidence>
<comment type="function">
    <text evidence="1">Plant non-specific lipid-transfer proteins transfer phospholipids as well as galactolipids across membranes. May play a role in wax or cutin deposition in the cell walls of expanding epidermal cells and certain secretory tissues.</text>
</comment>
<evidence type="ECO:0000313" key="7">
    <source>
        <dbReference type="EMBL" id="TQE12747.1"/>
    </source>
</evidence>
<reference evidence="7 8" key="1">
    <citation type="journal article" date="2019" name="G3 (Bethesda)">
        <title>Sequencing of a Wild Apple (Malus baccata) Genome Unravels the Differences Between Cultivated and Wild Apple Species Regarding Disease Resistance and Cold Tolerance.</title>
        <authorList>
            <person name="Chen X."/>
        </authorList>
    </citation>
    <scope>NUCLEOTIDE SEQUENCE [LARGE SCALE GENOMIC DNA]</scope>
    <source>
        <strain evidence="8">cv. Shandingzi</strain>
        <tissue evidence="7">Leaves</tissue>
    </source>
</reference>
<dbReference type="Pfam" id="PF14547">
    <property type="entry name" value="Hydrophob_seed"/>
    <property type="match status" value="1"/>
</dbReference>
<keyword evidence="5" id="KW-0732">Signal</keyword>
<feature type="signal peptide" evidence="5">
    <location>
        <begin position="1"/>
        <end position="25"/>
    </location>
</feature>
<dbReference type="InterPro" id="IPR027923">
    <property type="entry name" value="Hydrophob_seed_dom"/>
</dbReference>
<keyword evidence="3" id="KW-0813">Transport</keyword>
<evidence type="ECO:0000256" key="4">
    <source>
        <dbReference type="ARBA" id="ARBA00023121"/>
    </source>
</evidence>
<comment type="caution">
    <text evidence="7">The sequence shown here is derived from an EMBL/GenBank/DDBJ whole genome shotgun (WGS) entry which is preliminary data.</text>
</comment>